<sequence>MIVKYFVVSLAMPSTAVKPVKEGKTMQNKRKLLFTSVLETIHGLGVSGWVSYLLSKIALAFIGKSGAGLSIKHVWLV</sequence>
<dbReference type="AlphaFoldDB" id="A0A126T8R3"/>
<evidence type="ECO:0000313" key="1">
    <source>
        <dbReference type="EMBL" id="AMK78475.1"/>
    </source>
</evidence>
<dbReference type="KEGG" id="mdn:JT25_018600"/>
<organism evidence="1 2">
    <name type="scientific">Methylomonas denitrificans</name>
    <dbReference type="NCBI Taxonomy" id="1538553"/>
    <lineage>
        <taxon>Bacteria</taxon>
        <taxon>Pseudomonadati</taxon>
        <taxon>Pseudomonadota</taxon>
        <taxon>Gammaproteobacteria</taxon>
        <taxon>Methylococcales</taxon>
        <taxon>Methylococcaceae</taxon>
        <taxon>Methylomonas</taxon>
    </lineage>
</organism>
<accession>A0A126T8R3</accession>
<reference evidence="1 2" key="1">
    <citation type="journal article" date="2015" name="Environ. Microbiol.">
        <title>Methane oxidation coupled to nitrate reduction under hypoxia by the Gammaproteobacterium Methylomonas denitrificans, sp. nov. type strain FJG1.</title>
        <authorList>
            <person name="Kits K.D."/>
            <person name="Klotz M.G."/>
            <person name="Stein L.Y."/>
        </authorList>
    </citation>
    <scope>NUCLEOTIDE SEQUENCE [LARGE SCALE GENOMIC DNA]</scope>
    <source>
        <strain evidence="1 2">FJG1</strain>
    </source>
</reference>
<name>A0A126T8R3_9GAMM</name>
<dbReference type="EMBL" id="CP014476">
    <property type="protein sequence ID" value="AMK78475.1"/>
    <property type="molecule type" value="Genomic_DNA"/>
</dbReference>
<proteinExistence type="predicted"/>
<dbReference type="Proteomes" id="UP000030512">
    <property type="component" value="Chromosome"/>
</dbReference>
<evidence type="ECO:0000313" key="2">
    <source>
        <dbReference type="Proteomes" id="UP000030512"/>
    </source>
</evidence>
<protein>
    <submittedName>
        <fullName evidence="1">Uncharacterized protein</fullName>
    </submittedName>
</protein>
<keyword evidence="2" id="KW-1185">Reference proteome</keyword>
<gene>
    <name evidence="1" type="ORF">JT25_018600</name>
</gene>